<feature type="transmembrane region" description="Helical" evidence="1">
    <location>
        <begin position="139"/>
        <end position="158"/>
    </location>
</feature>
<evidence type="ECO:0008006" key="3">
    <source>
        <dbReference type="Google" id="ProtNLM"/>
    </source>
</evidence>
<feature type="transmembrane region" description="Helical" evidence="1">
    <location>
        <begin position="486"/>
        <end position="507"/>
    </location>
</feature>
<feature type="transmembrane region" description="Helical" evidence="1">
    <location>
        <begin position="98"/>
        <end position="118"/>
    </location>
</feature>
<evidence type="ECO:0000256" key="1">
    <source>
        <dbReference type="SAM" id="Phobius"/>
    </source>
</evidence>
<reference evidence="2" key="1">
    <citation type="submission" date="2024-07" db="EMBL/GenBank/DDBJ databases">
        <authorList>
            <person name="Biller S.J."/>
        </authorList>
    </citation>
    <scope>NUCLEOTIDE SEQUENCE</scope>
    <source>
        <strain evidence="2">WC2420</strain>
    </source>
</reference>
<keyword evidence="1" id="KW-0472">Membrane</keyword>
<feature type="transmembrane region" description="Helical" evidence="1">
    <location>
        <begin position="296"/>
        <end position="315"/>
    </location>
</feature>
<feature type="transmembrane region" description="Helical" evidence="1">
    <location>
        <begin position="170"/>
        <end position="201"/>
    </location>
</feature>
<name>A0AB39VPF8_9GAMM</name>
<dbReference type="EMBL" id="CP165628">
    <property type="protein sequence ID" value="XDU71658.1"/>
    <property type="molecule type" value="Genomic_DNA"/>
</dbReference>
<accession>A0AB39VPF8</accession>
<organism evidence="2">
    <name type="scientific">Rouxiella sp. WC2420</name>
    <dbReference type="NCBI Taxonomy" id="3234145"/>
    <lineage>
        <taxon>Bacteria</taxon>
        <taxon>Pseudomonadati</taxon>
        <taxon>Pseudomonadota</taxon>
        <taxon>Gammaproteobacteria</taxon>
        <taxon>Enterobacterales</taxon>
        <taxon>Yersiniaceae</taxon>
        <taxon>Rouxiella</taxon>
    </lineage>
</organism>
<feature type="transmembrane region" description="Helical" evidence="1">
    <location>
        <begin position="208"/>
        <end position="229"/>
    </location>
</feature>
<feature type="transmembrane region" description="Helical" evidence="1">
    <location>
        <begin position="7"/>
        <end position="30"/>
    </location>
</feature>
<dbReference type="AlphaFoldDB" id="A0AB39VPF8"/>
<proteinExistence type="predicted"/>
<feature type="transmembrane region" description="Helical" evidence="1">
    <location>
        <begin position="327"/>
        <end position="344"/>
    </location>
</feature>
<protein>
    <recommendedName>
        <fullName evidence="3">Glycosyltransferase RgtA/B/C/D-like domain-containing protein</fullName>
    </recommendedName>
</protein>
<feature type="transmembrane region" description="Helical" evidence="1">
    <location>
        <begin position="271"/>
        <end position="289"/>
    </location>
</feature>
<keyword evidence="1" id="KW-0812">Transmembrane</keyword>
<keyword evidence="1" id="KW-1133">Transmembrane helix</keyword>
<evidence type="ECO:0000313" key="2">
    <source>
        <dbReference type="EMBL" id="XDU71658.1"/>
    </source>
</evidence>
<dbReference type="RefSeq" id="WP_369788822.1">
    <property type="nucleotide sequence ID" value="NZ_CP165628.1"/>
</dbReference>
<gene>
    <name evidence="2" type="ORF">AB3G37_19330</name>
</gene>
<sequence>MRLLPVIALYFLCIYMSWMPLFHSISWISWDLGAHIPRTLSTVGELRQGQFPPYFDFNYHHYPGYSWNIFYPPLANFIMSFFQYIQDNLNNTLKLTSLVILMFSTLISFFSFNSLGITRDKSLSLSLMFSCSIYMVDNIFIRGAIPESLAICFAPLFISSLLKRTEPKSFLVMGVASAGILLSNIPSFIACAIVALVFAAFRKESIPFFIKGFTVCFLLSAFYILPLFYSLHGQSFNLISFNFFPKMSEKSLSLYDLVSGEKIKTGSLRDMSLGVGWPIFLLLLLALYNNFKKLNFLILLVLTFIVVSGANYSFLPKFLQELSLLQFAWRLVPYLLLLVLVQIAESSKVTNKHLLACLFLTSLMTTWMSVEKTSSYNITKDNYGSTIFSDYALTSAKKIVLPEGKIICLDSQNSETQIDFTEKRNTHGMPVFEFNSKIDGKCIIPVMAYNSVTLDGKRNIIDGYLYYNALKGDNRVEVKRTAAFELLYGLGAFLSFISFVFIMYKIFIIKRNTVFYKPFKS</sequence>